<evidence type="ECO:0000256" key="3">
    <source>
        <dbReference type="ARBA" id="ARBA00022801"/>
    </source>
</evidence>
<evidence type="ECO:0000313" key="12">
    <source>
        <dbReference type="EMBL" id="PRP74970.1"/>
    </source>
</evidence>
<dbReference type="SUPFAM" id="SSF52540">
    <property type="entry name" value="P-loop containing nucleoside triphosphate hydrolases"/>
    <property type="match status" value="2"/>
</dbReference>
<evidence type="ECO:0000259" key="11">
    <source>
        <dbReference type="PROSITE" id="PS51195"/>
    </source>
</evidence>
<organism evidence="13 14">
    <name type="scientific">Planoprotostelium fungivorum</name>
    <dbReference type="NCBI Taxonomy" id="1890364"/>
    <lineage>
        <taxon>Eukaryota</taxon>
        <taxon>Amoebozoa</taxon>
        <taxon>Evosea</taxon>
        <taxon>Variosea</taxon>
        <taxon>Cavosteliida</taxon>
        <taxon>Cavosteliaceae</taxon>
        <taxon>Planoprotostelium</taxon>
    </lineage>
</organism>
<dbReference type="PROSITE" id="PS51194">
    <property type="entry name" value="HELICASE_CTER"/>
    <property type="match status" value="1"/>
</dbReference>
<name>A0A2P6MX53_9EUKA</name>
<dbReference type="PROSITE" id="PS00039">
    <property type="entry name" value="DEAD_ATP_HELICASE"/>
    <property type="match status" value="1"/>
</dbReference>
<dbReference type="InterPro" id="IPR014001">
    <property type="entry name" value="Helicase_ATP-bd"/>
</dbReference>
<dbReference type="Pfam" id="PF00271">
    <property type="entry name" value="Helicase_C"/>
    <property type="match status" value="1"/>
</dbReference>
<keyword evidence="3 7" id="KW-0378">Hydrolase</keyword>
<dbReference type="STRING" id="1890364.A0A2P6MX53"/>
<accession>A0A2P6MX53</accession>
<evidence type="ECO:0000256" key="6">
    <source>
        <dbReference type="PROSITE-ProRule" id="PRU00552"/>
    </source>
</evidence>
<dbReference type="Gene3D" id="3.40.50.300">
    <property type="entry name" value="P-loop containing nucleotide triphosphate hydrolases"/>
    <property type="match status" value="2"/>
</dbReference>
<protein>
    <recommendedName>
        <fullName evidence="1">RNA helicase</fullName>
        <ecNumber evidence="1">3.6.4.13</ecNumber>
    </recommendedName>
</protein>
<dbReference type="GO" id="GO:0003676">
    <property type="term" value="F:nucleic acid binding"/>
    <property type="evidence" value="ECO:0007669"/>
    <property type="project" value="InterPro"/>
</dbReference>
<evidence type="ECO:0000256" key="4">
    <source>
        <dbReference type="ARBA" id="ARBA00022806"/>
    </source>
</evidence>
<dbReference type="AlphaFoldDB" id="A0A2P6MX53"/>
<dbReference type="PROSITE" id="PS51192">
    <property type="entry name" value="HELICASE_ATP_BIND_1"/>
    <property type="match status" value="1"/>
</dbReference>
<dbReference type="EC" id="3.6.4.13" evidence="1"/>
<evidence type="ECO:0000256" key="7">
    <source>
        <dbReference type="RuleBase" id="RU000492"/>
    </source>
</evidence>
<dbReference type="InterPro" id="IPR014014">
    <property type="entry name" value="RNA_helicase_DEAD_Q_motif"/>
</dbReference>
<dbReference type="InterPro" id="IPR001650">
    <property type="entry name" value="Helicase_C-like"/>
</dbReference>
<dbReference type="OrthoDB" id="196131at2759"/>
<comment type="similarity">
    <text evidence="7">Belongs to the DEAD box helicase family.</text>
</comment>
<dbReference type="GO" id="GO:0005524">
    <property type="term" value="F:ATP binding"/>
    <property type="evidence" value="ECO:0007669"/>
    <property type="project" value="UniProtKB-KW"/>
</dbReference>
<reference evidence="13 14" key="1">
    <citation type="journal article" date="2018" name="Genome Biol. Evol.">
        <title>Multiple Roots of Fruiting Body Formation in Amoebozoa.</title>
        <authorList>
            <person name="Hillmann F."/>
            <person name="Forbes G."/>
            <person name="Novohradska S."/>
            <person name="Ferling I."/>
            <person name="Riege K."/>
            <person name="Groth M."/>
            <person name="Westermann M."/>
            <person name="Marz M."/>
            <person name="Spaller T."/>
            <person name="Winckler T."/>
            <person name="Schaap P."/>
            <person name="Glockner G."/>
        </authorList>
    </citation>
    <scope>NUCLEOTIDE SEQUENCE [LARGE SCALE GENOMIC DNA]</scope>
    <source>
        <strain evidence="13 14">Jena</strain>
    </source>
</reference>
<dbReference type="PANTHER" id="PTHR47958">
    <property type="entry name" value="ATP-DEPENDENT RNA HELICASE DBP3"/>
    <property type="match status" value="1"/>
</dbReference>
<proteinExistence type="inferred from homology"/>
<dbReference type="SMART" id="SM00490">
    <property type="entry name" value="HELICc"/>
    <property type="match status" value="1"/>
</dbReference>
<dbReference type="EMBL" id="MDYQ01000336">
    <property type="protein sequence ID" value="PRP76302.1"/>
    <property type="molecule type" value="Genomic_DNA"/>
</dbReference>
<dbReference type="FunFam" id="3.40.50.300:FF:000008">
    <property type="entry name" value="ATP-dependent RNA helicase RhlB"/>
    <property type="match status" value="1"/>
</dbReference>
<dbReference type="Pfam" id="PF00270">
    <property type="entry name" value="DEAD"/>
    <property type="match status" value="1"/>
</dbReference>
<dbReference type="Proteomes" id="UP000241769">
    <property type="component" value="Unassembled WGS sequence"/>
</dbReference>
<dbReference type="InterPro" id="IPR027417">
    <property type="entry name" value="P-loop_NTPase"/>
</dbReference>
<dbReference type="EMBL" id="MDYQ01000422">
    <property type="protein sequence ID" value="PRP74970.1"/>
    <property type="molecule type" value="Genomic_DNA"/>
</dbReference>
<feature type="domain" description="Helicase ATP-binding" evidence="9">
    <location>
        <begin position="153"/>
        <end position="395"/>
    </location>
</feature>
<dbReference type="GO" id="GO:0003724">
    <property type="term" value="F:RNA helicase activity"/>
    <property type="evidence" value="ECO:0007669"/>
    <property type="project" value="UniProtKB-EC"/>
</dbReference>
<dbReference type="CDD" id="cd18787">
    <property type="entry name" value="SF2_C_DEAD"/>
    <property type="match status" value="1"/>
</dbReference>
<evidence type="ECO:0000256" key="1">
    <source>
        <dbReference type="ARBA" id="ARBA00012552"/>
    </source>
</evidence>
<evidence type="ECO:0000259" key="9">
    <source>
        <dbReference type="PROSITE" id="PS51192"/>
    </source>
</evidence>
<evidence type="ECO:0000256" key="8">
    <source>
        <dbReference type="SAM" id="MobiDB-lite"/>
    </source>
</evidence>
<feature type="domain" description="Helicase C-terminal" evidence="10">
    <location>
        <begin position="420"/>
        <end position="569"/>
    </location>
</feature>
<evidence type="ECO:0000259" key="10">
    <source>
        <dbReference type="PROSITE" id="PS51194"/>
    </source>
</evidence>
<dbReference type="InterPro" id="IPR011545">
    <property type="entry name" value="DEAD/DEAH_box_helicase_dom"/>
</dbReference>
<evidence type="ECO:0000256" key="5">
    <source>
        <dbReference type="ARBA" id="ARBA00022840"/>
    </source>
</evidence>
<dbReference type="InterPro" id="IPR000629">
    <property type="entry name" value="RNA-helicase_DEAD-box_CS"/>
</dbReference>
<comment type="caution">
    <text evidence="13">The sequence shown here is derived from an EMBL/GenBank/DDBJ whole genome shotgun (WGS) entry which is preliminary data.</text>
</comment>
<sequence length="606" mass="65810">MSVLNLLSKRALLTARQLTTSPSIRLGSHFRVTSGLSLASKQSGTKILQRTAFGRREDRNSSSSADVLFKELFDDITDLDQLSADKKDMTKYSGAKVEITGGPHPDPIEGFADLEFGNFSSSSVILTPIEPRVLRNLTTMGYKEPIPVQKYSLPIINSGADLMSCAQTGSGKTAAFLLPIINKCIQLKSGKGMEKTEVERSAAPVEQMNRPSGGFQRVAGGFERVTGNGFGGPEGMSGGRREGFGGFRSEGGFGRSRSNPIALILAPTRELAQQIENECRKFTFGTRVQSACLFGGAPAGPQISRLSGADIVIATPGRFEDLKERGCLSVSNIKFLVLDEADRMLDVGFGPAINSIVKDPNFPSNNDRQTLLFSATFPKEIQHLAKSLLKPSHLFLVVGRIGSASELVQQQIIRTPSLVDKEETLIELLEKNQVGKTLIFCKTKHKVDEVGEALHRMGHKVATVHGDFSQGQRNAAMKSFISNQVSVLVATDVAARGLDVKDIETVINFDLPMEIDDYVHRIGRTGRAGRTGTSISFFNPKDDSRLSSSLITILSDAKQEVPSFLEESVSRRPSFGGGNKRSFGRREYGGSQSYGQGSGSFRNSRF</sequence>
<feature type="region of interest" description="Disordered" evidence="8">
    <location>
        <begin position="568"/>
        <end position="606"/>
    </location>
</feature>
<keyword evidence="14" id="KW-1185">Reference proteome</keyword>
<feature type="domain" description="DEAD-box RNA helicase Q" evidence="11">
    <location>
        <begin position="122"/>
        <end position="150"/>
    </location>
</feature>
<feature type="short sequence motif" description="Q motif" evidence="6">
    <location>
        <begin position="122"/>
        <end position="150"/>
    </location>
</feature>
<keyword evidence="2 7" id="KW-0547">Nucleotide-binding</keyword>
<evidence type="ECO:0000313" key="13">
    <source>
        <dbReference type="EMBL" id="PRP76302.1"/>
    </source>
</evidence>
<keyword evidence="5 7" id="KW-0067">ATP-binding</keyword>
<dbReference type="PROSITE" id="PS51195">
    <property type="entry name" value="Q_MOTIF"/>
    <property type="match status" value="1"/>
</dbReference>
<dbReference type="GO" id="GO:0016787">
    <property type="term" value="F:hydrolase activity"/>
    <property type="evidence" value="ECO:0007669"/>
    <property type="project" value="UniProtKB-KW"/>
</dbReference>
<dbReference type="InParanoid" id="A0A2P6MX53"/>
<gene>
    <name evidence="13" type="ORF">PROFUN_14408</name>
    <name evidence="12" type="ORF">PROFUN_16024</name>
</gene>
<evidence type="ECO:0000256" key="2">
    <source>
        <dbReference type="ARBA" id="ARBA00022741"/>
    </source>
</evidence>
<keyword evidence="4 7" id="KW-0347">Helicase</keyword>
<dbReference type="SMART" id="SM00487">
    <property type="entry name" value="DEXDc"/>
    <property type="match status" value="1"/>
</dbReference>
<evidence type="ECO:0000313" key="14">
    <source>
        <dbReference type="Proteomes" id="UP000241769"/>
    </source>
</evidence>